<dbReference type="STRING" id="1306953.J121_1986"/>
<accession>A0A0L1KDE7</accession>
<sequence>MPVKKGGNSEQILVAQVVAGSRQAFSSLVEAHIARLIALATRMLGSSSSAQDVVQDSLASVWLTRHRLDASKPVGPYLTTIVLNRCRDRLRRRKVVGFFGFPSSDEVQAVADDTPDPENLAASREQLRLVEAEIGRLPIRLREALVLVSVEGRSQAEAAALLGTTEKAIETRIYRARNRLRERVKNFEGYS</sequence>
<keyword evidence="3 6" id="KW-0731">Sigma factor</keyword>
<organism evidence="9 10">
    <name type="scientific">Qipengyuania citrea LAMA 915</name>
    <dbReference type="NCBI Taxonomy" id="1306953"/>
    <lineage>
        <taxon>Bacteria</taxon>
        <taxon>Pseudomonadati</taxon>
        <taxon>Pseudomonadota</taxon>
        <taxon>Alphaproteobacteria</taxon>
        <taxon>Sphingomonadales</taxon>
        <taxon>Erythrobacteraceae</taxon>
        <taxon>Qipengyuania</taxon>
    </lineage>
</organism>
<evidence type="ECO:0000313" key="9">
    <source>
        <dbReference type="EMBL" id="KNH02075.1"/>
    </source>
</evidence>
<dbReference type="CDD" id="cd06171">
    <property type="entry name" value="Sigma70_r4"/>
    <property type="match status" value="1"/>
</dbReference>
<keyword evidence="5 6" id="KW-0804">Transcription</keyword>
<proteinExistence type="inferred from homology"/>
<dbReference type="InterPro" id="IPR013325">
    <property type="entry name" value="RNA_pol_sigma_r2"/>
</dbReference>
<keyword evidence="2 6" id="KW-0805">Transcription regulation</keyword>
<evidence type="ECO:0000256" key="2">
    <source>
        <dbReference type="ARBA" id="ARBA00023015"/>
    </source>
</evidence>
<dbReference type="Pfam" id="PF04542">
    <property type="entry name" value="Sigma70_r2"/>
    <property type="match status" value="1"/>
</dbReference>
<dbReference type="PANTHER" id="PTHR43133">
    <property type="entry name" value="RNA POLYMERASE ECF-TYPE SIGMA FACTO"/>
    <property type="match status" value="1"/>
</dbReference>
<evidence type="ECO:0000256" key="4">
    <source>
        <dbReference type="ARBA" id="ARBA00023125"/>
    </source>
</evidence>
<gene>
    <name evidence="9" type="ORF">J121_1986</name>
</gene>
<dbReference type="SUPFAM" id="SSF88946">
    <property type="entry name" value="Sigma2 domain of RNA polymerase sigma factors"/>
    <property type="match status" value="1"/>
</dbReference>
<comment type="similarity">
    <text evidence="1 6">Belongs to the sigma-70 factor family. ECF subfamily.</text>
</comment>
<evidence type="ECO:0000259" key="7">
    <source>
        <dbReference type="Pfam" id="PF04542"/>
    </source>
</evidence>
<dbReference type="InterPro" id="IPR007627">
    <property type="entry name" value="RNA_pol_sigma70_r2"/>
</dbReference>
<dbReference type="InterPro" id="IPR000838">
    <property type="entry name" value="RNA_pol_sigma70_ECF_CS"/>
</dbReference>
<dbReference type="InterPro" id="IPR014284">
    <property type="entry name" value="RNA_pol_sigma-70_dom"/>
</dbReference>
<protein>
    <recommendedName>
        <fullName evidence="6">RNA polymerase sigma factor</fullName>
    </recommendedName>
</protein>
<evidence type="ECO:0000259" key="8">
    <source>
        <dbReference type="Pfam" id="PF08281"/>
    </source>
</evidence>
<dbReference type="Pfam" id="PF08281">
    <property type="entry name" value="Sigma70_r4_2"/>
    <property type="match status" value="1"/>
</dbReference>
<dbReference type="Gene3D" id="1.10.10.10">
    <property type="entry name" value="Winged helix-like DNA-binding domain superfamily/Winged helix DNA-binding domain"/>
    <property type="match status" value="1"/>
</dbReference>
<dbReference type="InterPro" id="IPR036388">
    <property type="entry name" value="WH-like_DNA-bd_sf"/>
</dbReference>
<dbReference type="PATRIC" id="fig|1306953.7.peg.2053"/>
<dbReference type="NCBIfam" id="TIGR02937">
    <property type="entry name" value="sigma70-ECF"/>
    <property type="match status" value="1"/>
</dbReference>
<evidence type="ECO:0000256" key="3">
    <source>
        <dbReference type="ARBA" id="ARBA00023082"/>
    </source>
</evidence>
<dbReference type="EMBL" id="JYNE01000024">
    <property type="protein sequence ID" value="KNH02075.1"/>
    <property type="molecule type" value="Genomic_DNA"/>
</dbReference>
<dbReference type="GO" id="GO:0003677">
    <property type="term" value="F:DNA binding"/>
    <property type="evidence" value="ECO:0007669"/>
    <property type="project" value="UniProtKB-KW"/>
</dbReference>
<dbReference type="PROSITE" id="PS01063">
    <property type="entry name" value="SIGMA70_ECF"/>
    <property type="match status" value="1"/>
</dbReference>
<dbReference type="GO" id="GO:0006352">
    <property type="term" value="P:DNA-templated transcription initiation"/>
    <property type="evidence" value="ECO:0007669"/>
    <property type="project" value="InterPro"/>
</dbReference>
<reference evidence="9" key="1">
    <citation type="submission" date="2015-02" db="EMBL/GenBank/DDBJ databases">
        <authorList>
            <person name="Chooi Y.-H."/>
        </authorList>
    </citation>
    <scope>NUCLEOTIDE SEQUENCE [LARGE SCALE GENOMIC DNA]</scope>
    <source>
        <strain evidence="9">LAMA 915</strain>
    </source>
</reference>
<dbReference type="AlphaFoldDB" id="A0A0L1KDE7"/>
<evidence type="ECO:0000256" key="5">
    <source>
        <dbReference type="ARBA" id="ARBA00023163"/>
    </source>
</evidence>
<dbReference type="PANTHER" id="PTHR43133:SF8">
    <property type="entry name" value="RNA POLYMERASE SIGMA FACTOR HI_1459-RELATED"/>
    <property type="match status" value="1"/>
</dbReference>
<dbReference type="InterPro" id="IPR013249">
    <property type="entry name" value="RNA_pol_sigma70_r4_t2"/>
</dbReference>
<evidence type="ECO:0000313" key="10">
    <source>
        <dbReference type="Proteomes" id="UP000037446"/>
    </source>
</evidence>
<feature type="domain" description="RNA polymerase sigma factor 70 region 4 type 2" evidence="8">
    <location>
        <begin position="128"/>
        <end position="180"/>
    </location>
</feature>
<evidence type="ECO:0000256" key="6">
    <source>
        <dbReference type="RuleBase" id="RU000716"/>
    </source>
</evidence>
<comment type="caution">
    <text evidence="9">The sequence shown here is derived from an EMBL/GenBank/DDBJ whole genome shotgun (WGS) entry which is preliminary data.</text>
</comment>
<dbReference type="Gene3D" id="1.10.1740.10">
    <property type="match status" value="1"/>
</dbReference>
<dbReference type="Proteomes" id="UP000037446">
    <property type="component" value="Unassembled WGS sequence"/>
</dbReference>
<dbReference type="InterPro" id="IPR013324">
    <property type="entry name" value="RNA_pol_sigma_r3/r4-like"/>
</dbReference>
<keyword evidence="4 6" id="KW-0238">DNA-binding</keyword>
<dbReference type="RefSeq" id="WP_050600410.1">
    <property type="nucleotide sequence ID" value="NZ_JYNE01000024.1"/>
</dbReference>
<dbReference type="SUPFAM" id="SSF88659">
    <property type="entry name" value="Sigma3 and sigma4 domains of RNA polymerase sigma factors"/>
    <property type="match status" value="1"/>
</dbReference>
<dbReference type="InterPro" id="IPR039425">
    <property type="entry name" value="RNA_pol_sigma-70-like"/>
</dbReference>
<name>A0A0L1KDE7_9SPHN</name>
<dbReference type="GO" id="GO:0016987">
    <property type="term" value="F:sigma factor activity"/>
    <property type="evidence" value="ECO:0007669"/>
    <property type="project" value="UniProtKB-KW"/>
</dbReference>
<evidence type="ECO:0000256" key="1">
    <source>
        <dbReference type="ARBA" id="ARBA00010641"/>
    </source>
</evidence>
<feature type="domain" description="RNA polymerase sigma-70 region 2" evidence="7">
    <location>
        <begin position="28"/>
        <end position="94"/>
    </location>
</feature>